<name>A0A9W4XHE7_9PLEO</name>
<dbReference type="OrthoDB" id="9978173at2759"/>
<dbReference type="InterPro" id="IPR025533">
    <property type="entry name" value="DUF4419"/>
</dbReference>
<keyword evidence="2" id="KW-1185">Reference proteome</keyword>
<accession>A0A9W4XHE7</accession>
<gene>
    <name evidence="1" type="ORF">PDIGIT_LOCUS4791</name>
</gene>
<dbReference type="Pfam" id="PF14388">
    <property type="entry name" value="DUF4419"/>
    <property type="match status" value="1"/>
</dbReference>
<dbReference type="PANTHER" id="PTHR31252">
    <property type="entry name" value="DUF4419 DOMAIN-CONTAINING PROTEIN"/>
    <property type="match status" value="1"/>
</dbReference>
<evidence type="ECO:0000313" key="2">
    <source>
        <dbReference type="Proteomes" id="UP001152607"/>
    </source>
</evidence>
<sequence length="424" mass="47291">MPVTLTIADHAAREWKASGGLESAEALFQASCRKDFANSKWIIQSSVSNSLFSQKRIASSSNGWVWAAYHAYSSHHHLIIRPEDIWFAILSQLSFYINAHAEELRDYFVAHEGQKKLEVTEVGNIRSVDFGLLAQRMTHLIQENVKDPELRTWIMPNWTTTTQDDVTVASVLMMGTLQKYFSYGMTMTCGIPSVTLLGERADWQDILKRLDKLCELGEEPAIFATLLKPILRNFIASFDAEPSSAVKDFWSRIAHKTGGSGPYYLSGWITAFCFWDETGKSLYHRHATGGPQRPVSLRAFQGGQAGCELEDVLYHRVDTKDIPSGFTSVPVVVNDNGVLYDTKMVAGSFGIQVTSSGSMLDDDNAHANKDAFLYKDGKMVPFEYVPKMPTKQPGLDSLQPLSGWLMYEVRSNGESAPAPSLFSF</sequence>
<organism evidence="1 2">
    <name type="scientific">Periconia digitata</name>
    <dbReference type="NCBI Taxonomy" id="1303443"/>
    <lineage>
        <taxon>Eukaryota</taxon>
        <taxon>Fungi</taxon>
        <taxon>Dikarya</taxon>
        <taxon>Ascomycota</taxon>
        <taxon>Pezizomycotina</taxon>
        <taxon>Dothideomycetes</taxon>
        <taxon>Pleosporomycetidae</taxon>
        <taxon>Pleosporales</taxon>
        <taxon>Massarineae</taxon>
        <taxon>Periconiaceae</taxon>
        <taxon>Periconia</taxon>
    </lineage>
</organism>
<comment type="caution">
    <text evidence="1">The sequence shown here is derived from an EMBL/GenBank/DDBJ whole genome shotgun (WGS) entry which is preliminary data.</text>
</comment>
<dbReference type="AlphaFoldDB" id="A0A9W4XHE7"/>
<reference evidence="1" key="1">
    <citation type="submission" date="2023-01" db="EMBL/GenBank/DDBJ databases">
        <authorList>
            <person name="Van Ghelder C."/>
            <person name="Rancurel C."/>
        </authorList>
    </citation>
    <scope>NUCLEOTIDE SEQUENCE</scope>
    <source>
        <strain evidence="1">CNCM I-4278</strain>
    </source>
</reference>
<protein>
    <submittedName>
        <fullName evidence="1">Uncharacterized protein</fullName>
    </submittedName>
</protein>
<dbReference type="PANTHER" id="PTHR31252:SF11">
    <property type="entry name" value="DUF4419 DOMAIN-CONTAINING PROTEIN"/>
    <property type="match status" value="1"/>
</dbReference>
<proteinExistence type="predicted"/>
<dbReference type="EMBL" id="CAOQHR010000003">
    <property type="protein sequence ID" value="CAI6331762.1"/>
    <property type="molecule type" value="Genomic_DNA"/>
</dbReference>
<evidence type="ECO:0000313" key="1">
    <source>
        <dbReference type="EMBL" id="CAI6331762.1"/>
    </source>
</evidence>
<dbReference type="Proteomes" id="UP001152607">
    <property type="component" value="Unassembled WGS sequence"/>
</dbReference>